<dbReference type="PROSITE" id="PS51257">
    <property type="entry name" value="PROKAR_LIPOPROTEIN"/>
    <property type="match status" value="1"/>
</dbReference>
<name>A0ABQ1UY57_9FLAO</name>
<proteinExistence type="predicted"/>
<dbReference type="Proteomes" id="UP000655016">
    <property type="component" value="Unassembled WGS sequence"/>
</dbReference>
<organism evidence="1 2">
    <name type="scientific">Flavobacterium limi</name>
    <dbReference type="NCBI Taxonomy" id="2045105"/>
    <lineage>
        <taxon>Bacteria</taxon>
        <taxon>Pseudomonadati</taxon>
        <taxon>Bacteroidota</taxon>
        <taxon>Flavobacteriia</taxon>
        <taxon>Flavobacteriales</taxon>
        <taxon>Flavobacteriaceae</taxon>
        <taxon>Flavobacterium</taxon>
    </lineage>
</organism>
<accession>A0ABQ1UY57</accession>
<gene>
    <name evidence="1" type="ORF">GCM10011518_44090</name>
</gene>
<keyword evidence="2" id="KW-1185">Reference proteome</keyword>
<dbReference type="RefSeq" id="WP_163396721.1">
    <property type="nucleotide sequence ID" value="NZ_BMKP01000016.1"/>
</dbReference>
<comment type="caution">
    <text evidence="1">The sequence shown here is derived from an EMBL/GenBank/DDBJ whole genome shotgun (WGS) entry which is preliminary data.</text>
</comment>
<sequence length="221" mass="26071">MKGKITSLIITTSLVLFSCGKENEKTSKEAVAVKKTDGNYVSRKWKKTKDYFIDSDSIKNIRKEKYFKDLKAKYPEYEYAQKWFESNPKELFGLKGDYYKMIKATIEDDGSITYKNLIPVNERGTFEYLFVNDNAYYIYELSFLKNKIRPEGIRRIKKGYGDQPMHDLEFDNNHFLEKENFQGNVDQDLFTKNGHLFFEIAKETNDKKVTQTIDLGVERKF</sequence>
<evidence type="ECO:0000313" key="2">
    <source>
        <dbReference type="Proteomes" id="UP000655016"/>
    </source>
</evidence>
<reference evidence="2" key="1">
    <citation type="journal article" date="2019" name="Int. J. Syst. Evol. Microbiol.">
        <title>The Global Catalogue of Microorganisms (GCM) 10K type strain sequencing project: providing services to taxonomists for standard genome sequencing and annotation.</title>
        <authorList>
            <consortium name="The Broad Institute Genomics Platform"/>
            <consortium name="The Broad Institute Genome Sequencing Center for Infectious Disease"/>
            <person name="Wu L."/>
            <person name="Ma J."/>
        </authorList>
    </citation>
    <scope>NUCLEOTIDE SEQUENCE [LARGE SCALE GENOMIC DNA]</scope>
    <source>
        <strain evidence="2">CGMCC 1.16060</strain>
    </source>
</reference>
<protein>
    <recommendedName>
        <fullName evidence="3">Lipoprotein</fullName>
    </recommendedName>
</protein>
<evidence type="ECO:0008006" key="3">
    <source>
        <dbReference type="Google" id="ProtNLM"/>
    </source>
</evidence>
<evidence type="ECO:0000313" key="1">
    <source>
        <dbReference type="EMBL" id="GGF30034.1"/>
    </source>
</evidence>
<dbReference type="EMBL" id="BMKP01000016">
    <property type="protein sequence ID" value="GGF30034.1"/>
    <property type="molecule type" value="Genomic_DNA"/>
</dbReference>